<evidence type="ECO:0000313" key="2">
    <source>
        <dbReference type="Proteomes" id="UP000789901"/>
    </source>
</evidence>
<protein>
    <submittedName>
        <fullName evidence="1">37402_t:CDS:1</fullName>
    </submittedName>
</protein>
<organism evidence="1 2">
    <name type="scientific">Gigaspora margarita</name>
    <dbReference type="NCBI Taxonomy" id="4874"/>
    <lineage>
        <taxon>Eukaryota</taxon>
        <taxon>Fungi</taxon>
        <taxon>Fungi incertae sedis</taxon>
        <taxon>Mucoromycota</taxon>
        <taxon>Glomeromycotina</taxon>
        <taxon>Glomeromycetes</taxon>
        <taxon>Diversisporales</taxon>
        <taxon>Gigasporaceae</taxon>
        <taxon>Gigaspora</taxon>
    </lineage>
</organism>
<sequence>MLSSSEKSINSLVNLLPYDHNSSADSATCIRSEIFKDKKNSDPNAFLVKKKTQ</sequence>
<accession>A0ABM8VWL8</accession>
<proteinExistence type="predicted"/>
<dbReference type="Proteomes" id="UP000789901">
    <property type="component" value="Unassembled WGS sequence"/>
</dbReference>
<dbReference type="EMBL" id="CAJVQB010000084">
    <property type="protein sequence ID" value="CAG8464796.1"/>
    <property type="molecule type" value="Genomic_DNA"/>
</dbReference>
<comment type="caution">
    <text evidence="1">The sequence shown here is derived from an EMBL/GenBank/DDBJ whole genome shotgun (WGS) entry which is preliminary data.</text>
</comment>
<evidence type="ECO:0000313" key="1">
    <source>
        <dbReference type="EMBL" id="CAG8464796.1"/>
    </source>
</evidence>
<keyword evidence="2" id="KW-1185">Reference proteome</keyword>
<gene>
    <name evidence="1" type="ORF">GMARGA_LOCUS485</name>
</gene>
<reference evidence="1 2" key="1">
    <citation type="submission" date="2021-06" db="EMBL/GenBank/DDBJ databases">
        <authorList>
            <person name="Kallberg Y."/>
            <person name="Tangrot J."/>
            <person name="Rosling A."/>
        </authorList>
    </citation>
    <scope>NUCLEOTIDE SEQUENCE [LARGE SCALE GENOMIC DNA]</scope>
    <source>
        <strain evidence="1 2">120-4 pot B 10/14</strain>
    </source>
</reference>
<name>A0ABM8VWL8_GIGMA</name>